<feature type="region of interest" description="Disordered" evidence="1">
    <location>
        <begin position="96"/>
        <end position="140"/>
    </location>
</feature>
<dbReference type="PANTHER" id="PTHR43685:SF2">
    <property type="entry name" value="GLYCOSYLTRANSFERASE 2-LIKE DOMAIN-CONTAINING PROTEIN"/>
    <property type="match status" value="1"/>
</dbReference>
<dbReference type="RefSeq" id="WP_344062503.1">
    <property type="nucleotide sequence ID" value="NZ_BAAAPN010000021.1"/>
</dbReference>
<keyword evidence="4" id="KW-1185">Reference proteome</keyword>
<dbReference type="InterPro" id="IPR001173">
    <property type="entry name" value="Glyco_trans_2-like"/>
</dbReference>
<dbReference type="InterPro" id="IPR029044">
    <property type="entry name" value="Nucleotide-diphossugar_trans"/>
</dbReference>
<organism evidence="3 4">
    <name type="scientific">Nostocoides vanveenii</name>
    <dbReference type="NCBI Taxonomy" id="330835"/>
    <lineage>
        <taxon>Bacteria</taxon>
        <taxon>Bacillati</taxon>
        <taxon>Actinomycetota</taxon>
        <taxon>Actinomycetes</taxon>
        <taxon>Micrococcales</taxon>
        <taxon>Intrasporangiaceae</taxon>
        <taxon>Nostocoides</taxon>
    </lineage>
</organism>
<dbReference type="PANTHER" id="PTHR43685">
    <property type="entry name" value="GLYCOSYLTRANSFERASE"/>
    <property type="match status" value="1"/>
</dbReference>
<dbReference type="InterPro" id="IPR050834">
    <property type="entry name" value="Glycosyltransf_2"/>
</dbReference>
<feature type="compositionally biased region" description="Basic residues" evidence="1">
    <location>
        <begin position="107"/>
        <end position="118"/>
    </location>
</feature>
<evidence type="ECO:0000256" key="1">
    <source>
        <dbReference type="SAM" id="MobiDB-lite"/>
    </source>
</evidence>
<evidence type="ECO:0000313" key="3">
    <source>
        <dbReference type="EMBL" id="GAA1750163.1"/>
    </source>
</evidence>
<name>A0ABN2K9P0_9MICO</name>
<dbReference type="Pfam" id="PF00535">
    <property type="entry name" value="Glycos_transf_2"/>
    <property type="match status" value="1"/>
</dbReference>
<evidence type="ECO:0000259" key="2">
    <source>
        <dbReference type="Pfam" id="PF00535"/>
    </source>
</evidence>
<proteinExistence type="predicted"/>
<dbReference type="EMBL" id="BAAAPN010000021">
    <property type="protein sequence ID" value="GAA1750163.1"/>
    <property type="molecule type" value="Genomic_DNA"/>
</dbReference>
<dbReference type="Proteomes" id="UP001501475">
    <property type="component" value="Unassembled WGS sequence"/>
</dbReference>
<sequence length="408" mass="44196">MAGYRGFAEWVADDFVFWRDLGLSMARVDPPVAWHVPQVLPSDIGRPHTAPVIISLTRSSHFRRRGRFGNRRLIRRRLWFAGEAFAGALALVGARPARRSSPDPSRRQPHQRRPRGRRTPVDHRPAAPVASGRPVDPATAATAAEADELLRSVSAVIPVRGPARLLTEQLAALGNHVAEIDGEIVIADNGSPSLATVLRPDLPCTIRVVPALGGRGASYARNLGAAAARGDVVVCCDADDIAAPHFLHDIVGALRAADLVTGLSVRHPGPERARVNAWLGLHHDHREDDAPGLYGRAFVHSWSLAVRAATLRKLGGFDEALAHGEDIDLALLASAEGLRIGVATTARFQYRLRTTRRALLVQQYRYSRSLPRVIAKHRPAGLTVPPGSQLMQAVRLARSVSASRMATI</sequence>
<accession>A0ABN2K9P0</accession>
<comment type="caution">
    <text evidence="3">The sequence shown here is derived from an EMBL/GenBank/DDBJ whole genome shotgun (WGS) entry which is preliminary data.</text>
</comment>
<protein>
    <recommendedName>
        <fullName evidence="2">Glycosyltransferase 2-like domain-containing protein</fullName>
    </recommendedName>
</protein>
<feature type="domain" description="Glycosyltransferase 2-like" evidence="2">
    <location>
        <begin position="154"/>
        <end position="279"/>
    </location>
</feature>
<gene>
    <name evidence="3" type="ORF">GCM10009810_08160</name>
</gene>
<dbReference type="SUPFAM" id="SSF53448">
    <property type="entry name" value="Nucleotide-diphospho-sugar transferases"/>
    <property type="match status" value="1"/>
</dbReference>
<reference evidence="3 4" key="1">
    <citation type="journal article" date="2019" name="Int. J. Syst. Evol. Microbiol.">
        <title>The Global Catalogue of Microorganisms (GCM) 10K type strain sequencing project: providing services to taxonomists for standard genome sequencing and annotation.</title>
        <authorList>
            <consortium name="The Broad Institute Genomics Platform"/>
            <consortium name="The Broad Institute Genome Sequencing Center for Infectious Disease"/>
            <person name="Wu L."/>
            <person name="Ma J."/>
        </authorList>
    </citation>
    <scope>NUCLEOTIDE SEQUENCE [LARGE SCALE GENOMIC DNA]</scope>
    <source>
        <strain evidence="3 4">JCM 15591</strain>
    </source>
</reference>
<dbReference type="Gene3D" id="3.90.550.10">
    <property type="entry name" value="Spore Coat Polysaccharide Biosynthesis Protein SpsA, Chain A"/>
    <property type="match status" value="1"/>
</dbReference>
<evidence type="ECO:0000313" key="4">
    <source>
        <dbReference type="Proteomes" id="UP001501475"/>
    </source>
</evidence>